<evidence type="ECO:0000313" key="3">
    <source>
        <dbReference type="Proteomes" id="UP001595556"/>
    </source>
</evidence>
<keyword evidence="3" id="KW-1185">Reference proteome</keyword>
<dbReference type="Gene3D" id="3.40.50.10090">
    <property type="match status" value="2"/>
</dbReference>
<dbReference type="EC" id="4.2.1.75" evidence="2"/>
<dbReference type="SUPFAM" id="SSF69618">
    <property type="entry name" value="HemD-like"/>
    <property type="match status" value="1"/>
</dbReference>
<dbReference type="Pfam" id="PF02602">
    <property type="entry name" value="HEM4"/>
    <property type="match status" value="1"/>
</dbReference>
<dbReference type="GO" id="GO:0004852">
    <property type="term" value="F:uroporphyrinogen-III synthase activity"/>
    <property type="evidence" value="ECO:0007669"/>
    <property type="project" value="UniProtKB-EC"/>
</dbReference>
<gene>
    <name evidence="2" type="ORF">ACFOEN_02680</name>
</gene>
<name>A0ABV7H281_9BURK</name>
<dbReference type="EMBL" id="JBHRTI010000003">
    <property type="protein sequence ID" value="MFC3146544.1"/>
    <property type="molecule type" value="Genomic_DNA"/>
</dbReference>
<dbReference type="RefSeq" id="WP_377300841.1">
    <property type="nucleotide sequence ID" value="NZ_CP180191.1"/>
</dbReference>
<dbReference type="InterPro" id="IPR036108">
    <property type="entry name" value="4pyrrol_syn_uPrphyn_synt_sf"/>
</dbReference>
<keyword evidence="2" id="KW-0456">Lyase</keyword>
<accession>A0ABV7H281</accession>
<proteinExistence type="predicted"/>
<dbReference type="InterPro" id="IPR003754">
    <property type="entry name" value="4pyrrol_synth_uPrphyn_synth"/>
</dbReference>
<protein>
    <submittedName>
        <fullName evidence="2">Uroporphyrinogen-III synthase</fullName>
        <ecNumber evidence="2">4.2.1.75</ecNumber>
    </submittedName>
</protein>
<dbReference type="Proteomes" id="UP001595556">
    <property type="component" value="Unassembled WGS sequence"/>
</dbReference>
<feature type="domain" description="Tetrapyrrole biosynthesis uroporphyrinogen III synthase" evidence="1">
    <location>
        <begin position="35"/>
        <end position="241"/>
    </location>
</feature>
<comment type="caution">
    <text evidence="2">The sequence shown here is derived from an EMBL/GenBank/DDBJ whole genome shotgun (WGS) entry which is preliminary data.</text>
</comment>
<evidence type="ECO:0000313" key="2">
    <source>
        <dbReference type="EMBL" id="MFC3146544.1"/>
    </source>
</evidence>
<reference evidence="3" key="1">
    <citation type="journal article" date="2019" name="Int. J. Syst. Evol. Microbiol.">
        <title>The Global Catalogue of Microorganisms (GCM) 10K type strain sequencing project: providing services to taxonomists for standard genome sequencing and annotation.</title>
        <authorList>
            <consortium name="The Broad Institute Genomics Platform"/>
            <consortium name="The Broad Institute Genome Sequencing Center for Infectious Disease"/>
            <person name="Wu L."/>
            <person name="Ma J."/>
        </authorList>
    </citation>
    <scope>NUCLEOTIDE SEQUENCE [LARGE SCALE GENOMIC DNA]</scope>
    <source>
        <strain evidence="3">KCTC 52168</strain>
    </source>
</reference>
<sequence length="247" mass="25582">MSARVLLNTRPQLEGAEAGMGAALDMAALPGGPYGEVLDCPLNGIRPAAEDELVDAAAWINRAHVLVLVSPNATQVYAELAAAGRIARAPEHIAVMGPSSSARLGGVPRASRVLVSASHDALGLLPALLELTRHGELVVIGRAQAGKEALPDALREHGRSVRCVTLYHREPMPWPDPVHGQVEAALFTRQAAVLLTTASAPAEFVQRLSAPARAALPAAVALCTHPNVERAAAAAGFADVRAAVSSL</sequence>
<evidence type="ECO:0000259" key="1">
    <source>
        <dbReference type="Pfam" id="PF02602"/>
    </source>
</evidence>
<organism evidence="2 3">
    <name type="scientific">Piscinibacterium candidicorallinum</name>
    <dbReference type="NCBI Taxonomy" id="1793872"/>
    <lineage>
        <taxon>Bacteria</taxon>
        <taxon>Pseudomonadati</taxon>
        <taxon>Pseudomonadota</taxon>
        <taxon>Betaproteobacteria</taxon>
        <taxon>Burkholderiales</taxon>
        <taxon>Piscinibacterium</taxon>
    </lineage>
</organism>